<dbReference type="EMBL" id="JAZDUA010000065">
    <property type="protein sequence ID" value="KAK7870045.1"/>
    <property type="molecule type" value="Genomic_DNA"/>
</dbReference>
<evidence type="ECO:0000256" key="12">
    <source>
        <dbReference type="ARBA" id="ARBA00043086"/>
    </source>
</evidence>
<dbReference type="GO" id="GO:0005965">
    <property type="term" value="C:protein farnesyltransferase complex"/>
    <property type="evidence" value="ECO:0007669"/>
    <property type="project" value="TreeGrafter"/>
</dbReference>
<dbReference type="Gene3D" id="1.25.40.120">
    <property type="entry name" value="Protein prenylyltransferase"/>
    <property type="match status" value="1"/>
</dbReference>
<evidence type="ECO:0000313" key="15">
    <source>
        <dbReference type="Proteomes" id="UP001378592"/>
    </source>
</evidence>
<dbReference type="PANTHER" id="PTHR11129:SF1">
    <property type="entry name" value="PROTEIN FARNESYLTRANSFERASE_GERANYLGERANYLTRANSFERASE TYPE-1 SUBUNIT ALPHA"/>
    <property type="match status" value="1"/>
</dbReference>
<dbReference type="InterPro" id="IPR002088">
    <property type="entry name" value="Prenyl_trans_a"/>
</dbReference>
<protein>
    <recommendedName>
        <fullName evidence="9">Protein farnesyltransferase/geranylgeranyltransferase type-1 subunit alpha</fullName>
        <ecNumber evidence="4">2.5.1.58</ecNumber>
        <ecNumber evidence="3">2.5.1.59</ecNumber>
    </recommendedName>
    <alternativeName>
        <fullName evidence="12">CAAX farnesyltransferase subunit alpha</fullName>
    </alternativeName>
    <alternativeName>
        <fullName evidence="11">FTase-alpha</fullName>
    </alternativeName>
    <alternativeName>
        <fullName evidence="10">Ras proteins prenyltransferase subunit alpha</fullName>
    </alternativeName>
    <alternativeName>
        <fullName evidence="13">Type I protein geranyl-geranyltransferase subunit alpha</fullName>
    </alternativeName>
</protein>
<evidence type="ECO:0000256" key="4">
    <source>
        <dbReference type="ARBA" id="ARBA00012702"/>
    </source>
</evidence>
<dbReference type="EC" id="2.5.1.59" evidence="3"/>
<evidence type="ECO:0000256" key="6">
    <source>
        <dbReference type="ARBA" id="ARBA00022679"/>
    </source>
</evidence>
<keyword evidence="7" id="KW-0677">Repeat</keyword>
<proteinExistence type="inferred from homology"/>
<evidence type="ECO:0000313" key="14">
    <source>
        <dbReference type="EMBL" id="KAK7870045.1"/>
    </source>
</evidence>
<comment type="caution">
    <text evidence="14">The sequence shown here is derived from an EMBL/GenBank/DDBJ whole genome shotgun (WGS) entry which is preliminary data.</text>
</comment>
<dbReference type="AlphaFoldDB" id="A0AAN9ZD20"/>
<dbReference type="EC" id="2.5.1.58" evidence="4"/>
<evidence type="ECO:0000256" key="2">
    <source>
        <dbReference type="ARBA" id="ARBA00006734"/>
    </source>
</evidence>
<dbReference type="PROSITE" id="PS51147">
    <property type="entry name" value="PFTA"/>
    <property type="match status" value="5"/>
</dbReference>
<keyword evidence="6" id="KW-0808">Transferase</keyword>
<comment type="similarity">
    <text evidence="2">Belongs to the protein prenyltransferase subunit alpha family.</text>
</comment>
<name>A0AAN9ZD20_9ORTH</name>
<dbReference type="Proteomes" id="UP001378592">
    <property type="component" value="Unassembled WGS sequence"/>
</dbReference>
<comment type="cofactor">
    <cofactor evidence="1">
        <name>Mg(2+)</name>
        <dbReference type="ChEBI" id="CHEBI:18420"/>
    </cofactor>
</comment>
<evidence type="ECO:0000256" key="10">
    <source>
        <dbReference type="ARBA" id="ARBA00041392"/>
    </source>
</evidence>
<evidence type="ECO:0000256" key="3">
    <source>
        <dbReference type="ARBA" id="ARBA00012700"/>
    </source>
</evidence>
<evidence type="ECO:0000256" key="5">
    <source>
        <dbReference type="ARBA" id="ARBA00022602"/>
    </source>
</evidence>
<evidence type="ECO:0000256" key="1">
    <source>
        <dbReference type="ARBA" id="ARBA00001946"/>
    </source>
</evidence>
<evidence type="ECO:0000256" key="7">
    <source>
        <dbReference type="ARBA" id="ARBA00022737"/>
    </source>
</evidence>
<evidence type="ECO:0000256" key="11">
    <source>
        <dbReference type="ARBA" id="ARBA00042436"/>
    </source>
</evidence>
<keyword evidence="8" id="KW-0460">Magnesium</keyword>
<dbReference type="GO" id="GO:0004660">
    <property type="term" value="F:protein farnesyltransferase activity"/>
    <property type="evidence" value="ECO:0007669"/>
    <property type="project" value="UniProtKB-EC"/>
</dbReference>
<gene>
    <name evidence="14" type="ORF">R5R35_012001</name>
</gene>
<reference evidence="14 15" key="1">
    <citation type="submission" date="2024-03" db="EMBL/GenBank/DDBJ databases">
        <title>The genome assembly and annotation of the cricket Gryllus longicercus Weissman &amp; Gray.</title>
        <authorList>
            <person name="Szrajer S."/>
            <person name="Gray D."/>
            <person name="Ylla G."/>
        </authorList>
    </citation>
    <scope>NUCLEOTIDE SEQUENCE [LARGE SCALE GENOMIC DNA]</scope>
    <source>
        <strain evidence="14">DAG 2021-001</strain>
        <tissue evidence="14">Whole body minus gut</tissue>
    </source>
</reference>
<keyword evidence="15" id="KW-1185">Reference proteome</keyword>
<evidence type="ECO:0000256" key="8">
    <source>
        <dbReference type="ARBA" id="ARBA00022842"/>
    </source>
</evidence>
<sequence>MTDSGSEDLSNEPPIIFYKHRPEWDDVTPVPQDDGPNPIVAIAYSELFQDVHDYFRAVLKSGEKSERALQLTDDALDLNPANYTVWQYRREILKHLEKDLQEELTYVRGVIERNAKNYQVWHHRRVIVEWLQDPSHELELTEAILSRDDKNYHAWEHRQWVIRTFKLYDNELEYVDRLLTEDIRNNSAWNQRYFVLNNTSNFPADIIDREILYTIAKIKKVTNNESAWNYLRGVLERSDYGICENSVVKQFCEDLYASGNRSPYLLGFMVEMCEEQIEKGAGDSFYNLEQAVRLCDSLAKEYDTVRKEYWNYIARCLTNKRNSHCNNGSSKALIEEMNSAASDGTIVTSVDE</sequence>
<organism evidence="14 15">
    <name type="scientific">Gryllus longicercus</name>
    <dbReference type="NCBI Taxonomy" id="2509291"/>
    <lineage>
        <taxon>Eukaryota</taxon>
        <taxon>Metazoa</taxon>
        <taxon>Ecdysozoa</taxon>
        <taxon>Arthropoda</taxon>
        <taxon>Hexapoda</taxon>
        <taxon>Insecta</taxon>
        <taxon>Pterygota</taxon>
        <taxon>Neoptera</taxon>
        <taxon>Polyneoptera</taxon>
        <taxon>Orthoptera</taxon>
        <taxon>Ensifera</taxon>
        <taxon>Gryllidea</taxon>
        <taxon>Grylloidea</taxon>
        <taxon>Gryllidae</taxon>
        <taxon>Gryllinae</taxon>
        <taxon>Gryllus</taxon>
    </lineage>
</organism>
<accession>A0AAN9ZD20</accession>
<dbReference type="GO" id="GO:0005953">
    <property type="term" value="C:CAAX-protein geranylgeranyltransferase complex"/>
    <property type="evidence" value="ECO:0007669"/>
    <property type="project" value="TreeGrafter"/>
</dbReference>
<evidence type="ECO:0000256" key="9">
    <source>
        <dbReference type="ARBA" id="ARBA00040965"/>
    </source>
</evidence>
<dbReference type="PANTHER" id="PTHR11129">
    <property type="entry name" value="PROTEIN FARNESYLTRANSFERASE ALPHA SUBUNIT/RAB GERANYLGERANYL TRANSFERASE ALPHA SUBUNIT"/>
    <property type="match status" value="1"/>
</dbReference>
<evidence type="ECO:0000256" key="13">
    <source>
        <dbReference type="ARBA" id="ARBA00043219"/>
    </source>
</evidence>
<dbReference type="Pfam" id="PF01239">
    <property type="entry name" value="PPTA"/>
    <property type="match status" value="5"/>
</dbReference>
<keyword evidence="5" id="KW-0637">Prenyltransferase</keyword>
<dbReference type="GO" id="GO:0004662">
    <property type="term" value="F:CAAX-protein geranylgeranyltransferase activity"/>
    <property type="evidence" value="ECO:0007669"/>
    <property type="project" value="UniProtKB-EC"/>
</dbReference>
<dbReference type="SUPFAM" id="SSF48439">
    <property type="entry name" value="Protein prenylyltransferase"/>
    <property type="match status" value="1"/>
</dbReference>